<organism evidence="1 2">
    <name type="scientific">Aliikangiella coralliicola</name>
    <dbReference type="NCBI Taxonomy" id="2592383"/>
    <lineage>
        <taxon>Bacteria</taxon>
        <taxon>Pseudomonadati</taxon>
        <taxon>Pseudomonadota</taxon>
        <taxon>Gammaproteobacteria</taxon>
        <taxon>Oceanospirillales</taxon>
        <taxon>Pleioneaceae</taxon>
        <taxon>Aliikangiella</taxon>
    </lineage>
</organism>
<evidence type="ECO:0000313" key="2">
    <source>
        <dbReference type="Proteomes" id="UP000315439"/>
    </source>
</evidence>
<proteinExistence type="predicted"/>
<reference evidence="1 2" key="1">
    <citation type="submission" date="2019-07" db="EMBL/GenBank/DDBJ databases">
        <title>Draft genome for Aliikangiella sp. M105.</title>
        <authorList>
            <person name="Wang G."/>
        </authorList>
    </citation>
    <scope>NUCLEOTIDE SEQUENCE [LARGE SCALE GENOMIC DNA]</scope>
    <source>
        <strain evidence="1 2">M105</strain>
    </source>
</reference>
<evidence type="ECO:0000313" key="1">
    <source>
        <dbReference type="EMBL" id="TQV88254.1"/>
    </source>
</evidence>
<dbReference type="InterPro" id="IPR001353">
    <property type="entry name" value="Proteasome_sua/b"/>
</dbReference>
<keyword evidence="2" id="KW-1185">Reference proteome</keyword>
<comment type="caution">
    <text evidence="1">The sequence shown here is derived from an EMBL/GenBank/DDBJ whole genome shotgun (WGS) entry which is preliminary data.</text>
</comment>
<name>A0A545UFK6_9GAMM</name>
<dbReference type="EMBL" id="VIKS01000004">
    <property type="protein sequence ID" value="TQV88254.1"/>
    <property type="molecule type" value="Genomic_DNA"/>
</dbReference>
<dbReference type="RefSeq" id="WP_142892763.1">
    <property type="nucleotide sequence ID" value="NZ_ML660162.1"/>
</dbReference>
<dbReference type="OrthoDB" id="9150015at2"/>
<dbReference type="Proteomes" id="UP000315439">
    <property type="component" value="Unassembled WGS sequence"/>
</dbReference>
<gene>
    <name evidence="1" type="ORF">FLL46_06930</name>
</gene>
<dbReference type="InterPro" id="IPR029055">
    <property type="entry name" value="Ntn_hydrolases_N"/>
</dbReference>
<dbReference type="GO" id="GO:0051603">
    <property type="term" value="P:proteolysis involved in protein catabolic process"/>
    <property type="evidence" value="ECO:0007669"/>
    <property type="project" value="InterPro"/>
</dbReference>
<dbReference type="Gene3D" id="3.60.20.10">
    <property type="entry name" value="Glutamine Phosphoribosylpyrophosphate, subunit 1, domain 1"/>
    <property type="match status" value="1"/>
</dbReference>
<evidence type="ECO:0008006" key="3">
    <source>
        <dbReference type="Google" id="ProtNLM"/>
    </source>
</evidence>
<dbReference type="GO" id="GO:0005839">
    <property type="term" value="C:proteasome core complex"/>
    <property type="evidence" value="ECO:0007669"/>
    <property type="project" value="InterPro"/>
</dbReference>
<protein>
    <recommendedName>
        <fullName evidence="3">MFS transporter</fullName>
    </recommendedName>
</protein>
<accession>A0A545UFK6</accession>
<dbReference type="SUPFAM" id="SSF56235">
    <property type="entry name" value="N-terminal nucleophile aminohydrolases (Ntn hydrolases)"/>
    <property type="match status" value="1"/>
</dbReference>
<dbReference type="AlphaFoldDB" id="A0A545UFK6"/>
<dbReference type="Pfam" id="PF00227">
    <property type="entry name" value="Proteasome"/>
    <property type="match status" value="1"/>
</dbReference>
<sequence length="193" mass="21292">MTIIAAAIKDGKISISCDSQTNFGSLKVNKKYIADGYKLLEVNDSVIGVSGWSATCQIVEHLVETNPEIFKLGSRREIFETLLELQEKLKEDYFIETSEDSEQPVESNQLDALVINSNGIFGFSSYREVHHYNSFWALGSGKRLALGAMHALYETNASAQEIVEAGVKAAADFDDGCDLPLKTITQDFKTKNA</sequence>